<keyword evidence="3" id="KW-1185">Reference proteome</keyword>
<reference evidence="2 3" key="1">
    <citation type="submission" date="2023-09" db="EMBL/GenBank/DDBJ databases">
        <authorList>
            <person name="Wang M."/>
        </authorList>
    </citation>
    <scope>NUCLEOTIDE SEQUENCE [LARGE SCALE GENOMIC DNA]</scope>
    <source>
        <strain evidence="2">GT-2023</strain>
        <tissue evidence="2">Liver</tissue>
    </source>
</reference>
<proteinExistence type="predicted"/>
<sequence length="77" mass="8245">MIRNGQIHSMCMATPGALPDRGASRHSPKQIQHALSAQDGLLRPDPGRLLPQARLAHVATHCLWQIAAGRGACLAVF</sequence>
<evidence type="ECO:0000313" key="3">
    <source>
        <dbReference type="Proteomes" id="UP001558613"/>
    </source>
</evidence>
<dbReference type="Proteomes" id="UP001558613">
    <property type="component" value="Unassembled WGS sequence"/>
</dbReference>
<comment type="caution">
    <text evidence="2">The sequence shown here is derived from an EMBL/GenBank/DDBJ whole genome shotgun (WGS) entry which is preliminary data.</text>
</comment>
<accession>A0ABR3MT77</accession>
<evidence type="ECO:0000313" key="2">
    <source>
        <dbReference type="EMBL" id="KAL1267837.1"/>
    </source>
</evidence>
<organism evidence="2 3">
    <name type="scientific">Cirrhinus molitorella</name>
    <name type="common">mud carp</name>
    <dbReference type="NCBI Taxonomy" id="172907"/>
    <lineage>
        <taxon>Eukaryota</taxon>
        <taxon>Metazoa</taxon>
        <taxon>Chordata</taxon>
        <taxon>Craniata</taxon>
        <taxon>Vertebrata</taxon>
        <taxon>Euteleostomi</taxon>
        <taxon>Actinopterygii</taxon>
        <taxon>Neopterygii</taxon>
        <taxon>Teleostei</taxon>
        <taxon>Ostariophysi</taxon>
        <taxon>Cypriniformes</taxon>
        <taxon>Cyprinidae</taxon>
        <taxon>Labeoninae</taxon>
        <taxon>Labeonini</taxon>
        <taxon>Cirrhinus</taxon>
    </lineage>
</organism>
<protein>
    <submittedName>
        <fullName evidence="2">Uncharacterized protein</fullName>
    </submittedName>
</protein>
<dbReference type="EMBL" id="JAYMGO010000009">
    <property type="protein sequence ID" value="KAL1267837.1"/>
    <property type="molecule type" value="Genomic_DNA"/>
</dbReference>
<name>A0ABR3MT77_9TELE</name>
<feature type="region of interest" description="Disordered" evidence="1">
    <location>
        <begin position="1"/>
        <end position="43"/>
    </location>
</feature>
<gene>
    <name evidence="2" type="ORF">QQF64_033200</name>
</gene>
<evidence type="ECO:0000256" key="1">
    <source>
        <dbReference type="SAM" id="MobiDB-lite"/>
    </source>
</evidence>